<reference evidence="1 2" key="1">
    <citation type="submission" date="2021-06" db="EMBL/GenBank/DDBJ databases">
        <authorList>
            <person name="Sun Q."/>
            <person name="Li D."/>
        </authorList>
    </citation>
    <scope>NUCLEOTIDE SEQUENCE [LARGE SCALE GENOMIC DNA]</scope>
    <source>
        <strain evidence="1 2">MSJ-40</strain>
    </source>
</reference>
<accession>A0ABS6EA25</accession>
<name>A0ABS6EA25_9FIRM</name>
<evidence type="ECO:0000313" key="2">
    <source>
        <dbReference type="Proteomes" id="UP000749471"/>
    </source>
</evidence>
<comment type="caution">
    <text evidence="1">The sequence shown here is derived from an EMBL/GenBank/DDBJ whole genome shotgun (WGS) entry which is preliminary data.</text>
</comment>
<dbReference type="EMBL" id="JAHLPM010000013">
    <property type="protein sequence ID" value="MBU5439255.1"/>
    <property type="molecule type" value="Genomic_DNA"/>
</dbReference>
<keyword evidence="2" id="KW-1185">Reference proteome</keyword>
<organism evidence="1 2">
    <name type="scientific">Tissierella simiarum</name>
    <dbReference type="NCBI Taxonomy" id="2841534"/>
    <lineage>
        <taxon>Bacteria</taxon>
        <taxon>Bacillati</taxon>
        <taxon>Bacillota</taxon>
        <taxon>Tissierellia</taxon>
        <taxon>Tissierellales</taxon>
        <taxon>Tissierellaceae</taxon>
        <taxon>Tissierella</taxon>
    </lineage>
</organism>
<dbReference type="Proteomes" id="UP000749471">
    <property type="component" value="Unassembled WGS sequence"/>
</dbReference>
<gene>
    <name evidence="1" type="ORF">KQI42_14625</name>
</gene>
<proteinExistence type="predicted"/>
<protein>
    <submittedName>
        <fullName evidence="1">Uncharacterized protein</fullName>
    </submittedName>
</protein>
<sequence>MALIKLTPIFLLAGLMISGMDLVIGASLATIYAAMVAGVTEKQKYNELWINGAYKKFYRILE</sequence>
<evidence type="ECO:0000313" key="1">
    <source>
        <dbReference type="EMBL" id="MBU5439255.1"/>
    </source>
</evidence>
<dbReference type="RefSeq" id="WP_216520964.1">
    <property type="nucleotide sequence ID" value="NZ_JAHLPM010000013.1"/>
</dbReference>